<dbReference type="PANTHER" id="PTHR34220">
    <property type="entry name" value="SENSOR HISTIDINE KINASE YPDA"/>
    <property type="match status" value="1"/>
</dbReference>
<keyword evidence="1" id="KW-0472">Membrane</keyword>
<dbReference type="InterPro" id="IPR036890">
    <property type="entry name" value="HATPase_C_sf"/>
</dbReference>
<protein>
    <submittedName>
        <fullName evidence="3">Sensor histidine kinase</fullName>
    </submittedName>
</protein>
<feature type="domain" description="Signal transduction histidine kinase internal region" evidence="2">
    <location>
        <begin position="134"/>
        <end position="213"/>
    </location>
</feature>
<evidence type="ECO:0000256" key="1">
    <source>
        <dbReference type="SAM" id="Phobius"/>
    </source>
</evidence>
<evidence type="ECO:0000313" key="4">
    <source>
        <dbReference type="Proteomes" id="UP000321479"/>
    </source>
</evidence>
<dbReference type="OrthoDB" id="9792992at2"/>
<dbReference type="GO" id="GO:0016020">
    <property type="term" value="C:membrane"/>
    <property type="evidence" value="ECO:0007669"/>
    <property type="project" value="InterPro"/>
</dbReference>
<dbReference type="InterPro" id="IPR050640">
    <property type="entry name" value="Bact_2-comp_sensor_kinase"/>
</dbReference>
<name>A0A5B8V118_9SPHI</name>
<dbReference type="GO" id="GO:0000155">
    <property type="term" value="F:phosphorelay sensor kinase activity"/>
    <property type="evidence" value="ECO:0007669"/>
    <property type="project" value="InterPro"/>
</dbReference>
<feature type="transmembrane region" description="Helical" evidence="1">
    <location>
        <begin position="93"/>
        <end position="114"/>
    </location>
</feature>
<organism evidence="3 4">
    <name type="scientific">Mucilaginibacter ginsenosidivorans</name>
    <dbReference type="NCBI Taxonomy" id="398053"/>
    <lineage>
        <taxon>Bacteria</taxon>
        <taxon>Pseudomonadati</taxon>
        <taxon>Bacteroidota</taxon>
        <taxon>Sphingobacteriia</taxon>
        <taxon>Sphingobacteriales</taxon>
        <taxon>Sphingobacteriaceae</taxon>
        <taxon>Mucilaginibacter</taxon>
    </lineage>
</organism>
<evidence type="ECO:0000259" key="2">
    <source>
        <dbReference type="Pfam" id="PF06580"/>
    </source>
</evidence>
<accession>A0A5B8V118</accession>
<keyword evidence="1" id="KW-1133">Transmembrane helix</keyword>
<gene>
    <name evidence="3" type="ORF">FRZ54_22410</name>
</gene>
<keyword evidence="3" id="KW-0808">Transferase</keyword>
<dbReference type="Pfam" id="PF06580">
    <property type="entry name" value="His_kinase"/>
    <property type="match status" value="1"/>
</dbReference>
<feature type="transmembrane region" description="Helical" evidence="1">
    <location>
        <begin position="51"/>
        <end position="73"/>
    </location>
</feature>
<keyword evidence="1" id="KW-0812">Transmembrane</keyword>
<dbReference type="Proteomes" id="UP000321479">
    <property type="component" value="Chromosome"/>
</dbReference>
<sequence length="323" mass="38402">MNTIFLGSYENTYLRQFYVELYELPEKMLVAYLNLYWLIPAFLMKRKYWKYGISLSVMILGMAFIMRAIYVLWLAPIYFPDTVNLPFFHTYRLLKYIFYNINGVVIITTGFRLFNYWYYQQQLNNELVQAKLKAELGYLRAQLHPHFLFNTLNNIYSLCLDKSDLAPGVVLKLSDLLSYMLYDSEKERIELLKDIERLKSYLELERVRYGNRLNISFNRSGDMQGRQIAPLIMLPFVENAFKHGFDNDLNNIWITIDIKLKDDMLYMKIKNSLNKTPQVAPQANGIGLQNIRRRLELLYPDRHSLEMISDSDYFEVDLKINLT</sequence>
<dbReference type="PANTHER" id="PTHR34220:SF7">
    <property type="entry name" value="SENSOR HISTIDINE KINASE YPDA"/>
    <property type="match status" value="1"/>
</dbReference>
<dbReference type="AlphaFoldDB" id="A0A5B8V118"/>
<dbReference type="RefSeq" id="WP_147034038.1">
    <property type="nucleotide sequence ID" value="NZ_CP042436.1"/>
</dbReference>
<proteinExistence type="predicted"/>
<evidence type="ECO:0000313" key="3">
    <source>
        <dbReference type="EMBL" id="QEC65207.1"/>
    </source>
</evidence>
<dbReference type="EMBL" id="CP042436">
    <property type="protein sequence ID" value="QEC65207.1"/>
    <property type="molecule type" value="Genomic_DNA"/>
</dbReference>
<dbReference type="InterPro" id="IPR010559">
    <property type="entry name" value="Sig_transdc_His_kin_internal"/>
</dbReference>
<keyword evidence="3" id="KW-0418">Kinase</keyword>
<keyword evidence="4" id="KW-1185">Reference proteome</keyword>
<dbReference type="KEGG" id="mgin:FRZ54_22410"/>
<reference evidence="3 4" key="1">
    <citation type="journal article" date="2017" name="Curr. Microbiol.">
        <title>Mucilaginibacter ginsenosidivorans sp. nov., Isolated from Soil of Ginseng Field.</title>
        <authorList>
            <person name="Kim M.M."/>
            <person name="Siddiqi M.Z."/>
            <person name="Im W.T."/>
        </authorList>
    </citation>
    <scope>NUCLEOTIDE SEQUENCE [LARGE SCALE GENOMIC DNA]</scope>
    <source>
        <strain evidence="3 4">Gsoil 3017</strain>
    </source>
</reference>
<dbReference type="Gene3D" id="3.30.565.10">
    <property type="entry name" value="Histidine kinase-like ATPase, C-terminal domain"/>
    <property type="match status" value="1"/>
</dbReference>